<dbReference type="EMBL" id="BJNG01000017">
    <property type="protein sequence ID" value="GEC19987.1"/>
    <property type="molecule type" value="Genomic_DNA"/>
</dbReference>
<proteinExistence type="predicted"/>
<gene>
    <name evidence="1" type="ORF">PHY01_22700</name>
</gene>
<dbReference type="AlphaFoldDB" id="A0A4Y3WM11"/>
<reference evidence="1 2" key="1">
    <citation type="submission" date="2019-06" db="EMBL/GenBank/DDBJ databases">
        <title>Whole genome shotgun sequence of Pseudonocardia hydrocarbonoxydans NBRC 14498.</title>
        <authorList>
            <person name="Hosoyama A."/>
            <person name="Uohara A."/>
            <person name="Ohji S."/>
            <person name="Ichikawa N."/>
        </authorList>
    </citation>
    <scope>NUCLEOTIDE SEQUENCE [LARGE SCALE GENOMIC DNA]</scope>
    <source>
        <strain evidence="1 2">NBRC 14498</strain>
    </source>
</reference>
<dbReference type="Proteomes" id="UP000320338">
    <property type="component" value="Unassembled WGS sequence"/>
</dbReference>
<keyword evidence="2" id="KW-1185">Reference proteome</keyword>
<organism evidence="1 2">
    <name type="scientific">Pseudonocardia hydrocarbonoxydans</name>
    <dbReference type="NCBI Taxonomy" id="76726"/>
    <lineage>
        <taxon>Bacteria</taxon>
        <taxon>Bacillati</taxon>
        <taxon>Actinomycetota</taxon>
        <taxon>Actinomycetes</taxon>
        <taxon>Pseudonocardiales</taxon>
        <taxon>Pseudonocardiaceae</taxon>
        <taxon>Pseudonocardia</taxon>
    </lineage>
</organism>
<name>A0A4Y3WM11_9PSEU</name>
<sequence length="142" mass="16091">MDGFQDEMARMAEHAVELVRGHRGGTLDFSARSLADVEDMQEDATEWYAAFDEDQAVKFVQWFGCYVLEVGRRELGGQYSRHGEHAQPVLVVGEPEFRVAMITWDRVRAGSPVDEAGNVPFFYEGFAERARRGRPGDDVLYV</sequence>
<dbReference type="OrthoDB" id="8850210at2"/>
<comment type="caution">
    <text evidence="1">The sequence shown here is derived from an EMBL/GenBank/DDBJ whole genome shotgun (WGS) entry which is preliminary data.</text>
</comment>
<protein>
    <submittedName>
        <fullName evidence="1">Uncharacterized protein</fullName>
    </submittedName>
</protein>
<evidence type="ECO:0000313" key="2">
    <source>
        <dbReference type="Proteomes" id="UP000320338"/>
    </source>
</evidence>
<evidence type="ECO:0000313" key="1">
    <source>
        <dbReference type="EMBL" id="GEC19987.1"/>
    </source>
</evidence>
<dbReference type="RefSeq" id="WP_141278539.1">
    <property type="nucleotide sequence ID" value="NZ_BAAARZ010000102.1"/>
</dbReference>
<accession>A0A4Y3WM11</accession>